<dbReference type="SUPFAM" id="SSF48371">
    <property type="entry name" value="ARM repeat"/>
    <property type="match status" value="1"/>
</dbReference>
<dbReference type="InterPro" id="IPR000157">
    <property type="entry name" value="TIR_dom"/>
</dbReference>
<dbReference type="PANTHER" id="PTHR46270">
    <property type="entry name" value="ARMADILLO-TYPE FOLD-RELATED"/>
    <property type="match status" value="1"/>
</dbReference>
<dbReference type="InterPro" id="IPR011989">
    <property type="entry name" value="ARM-like"/>
</dbReference>
<proteinExistence type="predicted"/>
<dbReference type="SUPFAM" id="SSF52200">
    <property type="entry name" value="Toll/Interleukin receptor TIR domain"/>
    <property type="match status" value="1"/>
</dbReference>
<dbReference type="GO" id="GO:0007165">
    <property type="term" value="P:signal transduction"/>
    <property type="evidence" value="ECO:0007669"/>
    <property type="project" value="InterPro"/>
</dbReference>
<dbReference type="Pfam" id="PF13676">
    <property type="entry name" value="TIR_2"/>
    <property type="match status" value="1"/>
</dbReference>
<dbReference type="Gene3D" id="3.40.50.10140">
    <property type="entry name" value="Toll/interleukin-1 receptor homology (TIR) domain"/>
    <property type="match status" value="1"/>
</dbReference>
<dbReference type="PANTHER" id="PTHR46270:SF2">
    <property type="entry name" value="TIR DOMAIN-CONTAINING PROTEIN"/>
    <property type="match status" value="1"/>
</dbReference>
<dbReference type="Pfam" id="PF00514">
    <property type="entry name" value="Arm"/>
    <property type="match status" value="1"/>
</dbReference>
<feature type="domain" description="TIR" evidence="1">
    <location>
        <begin position="121"/>
        <end position="238"/>
    </location>
</feature>
<keyword evidence="3" id="KW-1185">Reference proteome</keyword>
<name>A0A6J8BIP5_MYTCO</name>
<dbReference type="InterPro" id="IPR000225">
    <property type="entry name" value="Armadillo"/>
</dbReference>
<evidence type="ECO:0000313" key="2">
    <source>
        <dbReference type="EMBL" id="CAC5383050.1"/>
    </source>
</evidence>
<dbReference type="AlphaFoldDB" id="A0A6J8BIP5"/>
<dbReference type="InterPro" id="IPR016024">
    <property type="entry name" value="ARM-type_fold"/>
</dbReference>
<dbReference type="SMART" id="SM00185">
    <property type="entry name" value="ARM"/>
    <property type="match status" value="1"/>
</dbReference>
<gene>
    <name evidence="2" type="ORF">MCOR_18828</name>
</gene>
<dbReference type="EMBL" id="CACVKT020003320">
    <property type="protein sequence ID" value="CAC5383050.1"/>
    <property type="molecule type" value="Genomic_DNA"/>
</dbReference>
<reference evidence="2 3" key="1">
    <citation type="submission" date="2020-06" db="EMBL/GenBank/DDBJ databases">
        <authorList>
            <person name="Li R."/>
            <person name="Bekaert M."/>
        </authorList>
    </citation>
    <scope>NUCLEOTIDE SEQUENCE [LARGE SCALE GENOMIC DNA]</scope>
    <source>
        <strain evidence="3">wild</strain>
    </source>
</reference>
<organism evidence="2 3">
    <name type="scientific">Mytilus coruscus</name>
    <name type="common">Sea mussel</name>
    <dbReference type="NCBI Taxonomy" id="42192"/>
    <lineage>
        <taxon>Eukaryota</taxon>
        <taxon>Metazoa</taxon>
        <taxon>Spiralia</taxon>
        <taxon>Lophotrochozoa</taxon>
        <taxon>Mollusca</taxon>
        <taxon>Bivalvia</taxon>
        <taxon>Autobranchia</taxon>
        <taxon>Pteriomorphia</taxon>
        <taxon>Mytilida</taxon>
        <taxon>Mytiloidea</taxon>
        <taxon>Mytilidae</taxon>
        <taxon>Mytilinae</taxon>
        <taxon>Mytilus</taxon>
    </lineage>
</organism>
<dbReference type="InterPro" id="IPR035897">
    <property type="entry name" value="Toll_tir_struct_dom_sf"/>
</dbReference>
<accession>A0A6J8BIP5</accession>
<sequence length="374" mass="42987">MELVRIVHQVARNDNNKRTVVQHGAVPLLVKIHDSGNIEEQREAVRAIWTLSFDKQNKTEMIEKKEWNVIETLEIMSQSSDETVKKISKQALWTIKDQHNTVQPLPGSENIKVTGSGNRHIMISYNWGHQPMVKQIRDSLRNSGIKVWMDVDDMHGSTLQAMAKAVEQADIVLICYSFKYKNSDTCRAEAEYAYTLKKKIIPLKMEMDYKPDGWLGFIIGAKLFYEFSGKYEYGDKVNELIREVQEAVDSSTDMLVEVPKPVDKLTLEPILQSQLPVMSAPKPKEENSNVINIVRKWTPSQVEKWLDDNNLPKKLLGRLRGKDIAFLRLLANQSHNTFYQTIREQLNIKDIKSMSDFLFALEDLDTDLHSSSPL</sequence>
<dbReference type="OrthoDB" id="2148946at2759"/>
<evidence type="ECO:0000313" key="3">
    <source>
        <dbReference type="Proteomes" id="UP000507470"/>
    </source>
</evidence>
<dbReference type="Proteomes" id="UP000507470">
    <property type="component" value="Unassembled WGS sequence"/>
</dbReference>
<protein>
    <recommendedName>
        <fullName evidence="1">TIR domain-containing protein</fullName>
    </recommendedName>
</protein>
<evidence type="ECO:0000259" key="1">
    <source>
        <dbReference type="Pfam" id="PF13676"/>
    </source>
</evidence>
<dbReference type="Gene3D" id="1.25.10.10">
    <property type="entry name" value="Leucine-rich Repeat Variant"/>
    <property type="match status" value="1"/>
</dbReference>